<accession>A0A828Z410</accession>
<dbReference type="RefSeq" id="WP_004497206.1">
    <property type="nucleotide sequence ID" value="NZ_AFLV02000026.1"/>
</dbReference>
<dbReference type="GeneID" id="61113793"/>
<gene>
    <name evidence="1" type="ORF">LEP1GSC036_4403</name>
</gene>
<organism evidence="1 2">
    <name type="scientific">Leptospira weilii str. 2006001853</name>
    <dbReference type="NCBI Taxonomy" id="1001589"/>
    <lineage>
        <taxon>Bacteria</taxon>
        <taxon>Pseudomonadati</taxon>
        <taxon>Spirochaetota</taxon>
        <taxon>Spirochaetia</taxon>
        <taxon>Leptospirales</taxon>
        <taxon>Leptospiraceae</taxon>
        <taxon>Leptospira</taxon>
    </lineage>
</organism>
<reference evidence="1 2" key="1">
    <citation type="submission" date="2012-10" db="EMBL/GenBank/DDBJ databases">
        <authorList>
            <person name="Harkins D.M."/>
            <person name="Durkin A.S."/>
            <person name="Brinkac L.M."/>
            <person name="Haft D.H."/>
            <person name="Selengut J.D."/>
            <person name="Sanka R."/>
            <person name="DePew J."/>
            <person name="Purushe J."/>
            <person name="Whelen A.C."/>
            <person name="Vinetz J.M."/>
            <person name="Sutton G.G."/>
            <person name="Nierman W.C."/>
            <person name="Fouts D.E."/>
        </authorList>
    </citation>
    <scope>NUCLEOTIDE SEQUENCE [LARGE SCALE GENOMIC DNA]</scope>
    <source>
        <strain evidence="1 2">2006001853</strain>
    </source>
</reference>
<evidence type="ECO:0000313" key="1">
    <source>
        <dbReference type="EMBL" id="EKR65041.1"/>
    </source>
</evidence>
<dbReference type="EMBL" id="AFLV02000026">
    <property type="protein sequence ID" value="EKR65041.1"/>
    <property type="molecule type" value="Genomic_DNA"/>
</dbReference>
<evidence type="ECO:0000313" key="2">
    <source>
        <dbReference type="Proteomes" id="UP000001338"/>
    </source>
</evidence>
<name>A0A828Z410_9LEPT</name>
<sequence length="80" mass="9374">MSTNPCLDAEFWTLYYIEGNLKDRNLDILCLTDHLGKPASNRKLSLERISKIKKYLCSKRVYFRILKDRTGGSIFRKIGF</sequence>
<dbReference type="AlphaFoldDB" id="A0A828Z410"/>
<proteinExistence type="predicted"/>
<protein>
    <submittedName>
        <fullName evidence="1">Uncharacterized protein</fullName>
    </submittedName>
</protein>
<dbReference type="Proteomes" id="UP000001338">
    <property type="component" value="Unassembled WGS sequence"/>
</dbReference>
<comment type="caution">
    <text evidence="1">The sequence shown here is derived from an EMBL/GenBank/DDBJ whole genome shotgun (WGS) entry which is preliminary data.</text>
</comment>